<keyword evidence="1 5" id="KW-0489">Methyltransferase</keyword>
<evidence type="ECO:0000256" key="4">
    <source>
        <dbReference type="ARBA" id="ARBA00022691"/>
    </source>
</evidence>
<dbReference type="PANTHER" id="PTHR43464:SF19">
    <property type="entry name" value="UBIQUINONE BIOSYNTHESIS O-METHYLTRANSFERASE, MITOCHONDRIAL"/>
    <property type="match status" value="1"/>
</dbReference>
<reference evidence="8" key="1">
    <citation type="submission" date="2016-10" db="EMBL/GenBank/DDBJ databases">
        <authorList>
            <person name="Varghese N."/>
            <person name="Submissions S."/>
        </authorList>
    </citation>
    <scope>NUCLEOTIDE SEQUENCE [LARGE SCALE GENOMIC DNA]</scope>
    <source>
        <strain evidence="8">DSM 173</strain>
    </source>
</reference>
<evidence type="ECO:0000256" key="5">
    <source>
        <dbReference type="HAMAP-Rule" id="MF_00472"/>
    </source>
</evidence>
<comment type="catalytic activity">
    <reaction evidence="5">
        <text>a 3-(all-trans-polyprenyl)benzene-1,2-diol + S-adenosyl-L-methionine = a 2-methoxy-6-(all-trans-polyprenyl)phenol + S-adenosyl-L-homocysteine + H(+)</text>
        <dbReference type="Rhea" id="RHEA:31411"/>
        <dbReference type="Rhea" id="RHEA-COMP:9550"/>
        <dbReference type="Rhea" id="RHEA-COMP:9551"/>
        <dbReference type="ChEBI" id="CHEBI:15378"/>
        <dbReference type="ChEBI" id="CHEBI:57856"/>
        <dbReference type="ChEBI" id="CHEBI:59789"/>
        <dbReference type="ChEBI" id="CHEBI:62729"/>
        <dbReference type="ChEBI" id="CHEBI:62731"/>
        <dbReference type="EC" id="2.1.1.222"/>
    </reaction>
</comment>
<dbReference type="Proteomes" id="UP000198672">
    <property type="component" value="Unassembled WGS sequence"/>
</dbReference>
<gene>
    <name evidence="5" type="primary">ubiG</name>
    <name evidence="7" type="ORF">SAMN05421644_13618</name>
</gene>
<dbReference type="CDD" id="cd02440">
    <property type="entry name" value="AdoMet_MTases"/>
    <property type="match status" value="1"/>
</dbReference>
<dbReference type="SUPFAM" id="SSF53335">
    <property type="entry name" value="S-adenosyl-L-methionine-dependent methyltransferases"/>
    <property type="match status" value="1"/>
</dbReference>
<keyword evidence="2 5" id="KW-0808">Transferase</keyword>
<feature type="binding site" evidence="5">
    <location>
        <position position="138"/>
    </location>
    <ligand>
        <name>S-adenosyl-L-methionine</name>
        <dbReference type="ChEBI" id="CHEBI:59789"/>
    </ligand>
</feature>
<feature type="binding site" evidence="5">
    <location>
        <position position="43"/>
    </location>
    <ligand>
        <name>S-adenosyl-L-methionine</name>
        <dbReference type="ChEBI" id="CHEBI:59789"/>
    </ligand>
</feature>
<accession>A0A1H3HRY4</accession>
<dbReference type="InterPro" id="IPR013216">
    <property type="entry name" value="Methyltransf_11"/>
</dbReference>
<dbReference type="STRING" id="61595.SAMN05421644_13618"/>
<comment type="similarity">
    <text evidence="5">Belongs to the methyltransferase superfamily. UbiG/COQ3 family.</text>
</comment>
<keyword evidence="7" id="KW-0830">Ubiquinone</keyword>
<protein>
    <recommendedName>
        <fullName evidence="5">Ubiquinone biosynthesis O-methyltransferase</fullName>
    </recommendedName>
    <alternativeName>
        <fullName evidence="5">2-polyprenyl-6-hydroxyphenol methylase</fullName>
        <ecNumber evidence="5">2.1.1.222</ecNumber>
    </alternativeName>
    <alternativeName>
        <fullName evidence="5">3-demethylubiquinone 3-O-methyltransferase</fullName>
        <ecNumber evidence="5">2.1.1.64</ecNumber>
    </alternativeName>
</protein>
<dbReference type="GO" id="GO:0032259">
    <property type="term" value="P:methylation"/>
    <property type="evidence" value="ECO:0007669"/>
    <property type="project" value="UniProtKB-KW"/>
</dbReference>
<feature type="domain" description="Methyltransferase type 11" evidence="6">
    <location>
        <begin position="71"/>
        <end position="166"/>
    </location>
</feature>
<dbReference type="AlphaFoldDB" id="A0A1H3HRY4"/>
<dbReference type="EC" id="2.1.1.222" evidence="5"/>
<dbReference type="InterPro" id="IPR029063">
    <property type="entry name" value="SAM-dependent_MTases_sf"/>
</dbReference>
<dbReference type="UniPathway" id="UPA00232"/>
<dbReference type="GO" id="GO:0102208">
    <property type="term" value="F:2-polyprenyl-6-hydroxyphenol methylase activity"/>
    <property type="evidence" value="ECO:0007669"/>
    <property type="project" value="UniProtKB-EC"/>
</dbReference>
<dbReference type="PANTHER" id="PTHR43464">
    <property type="entry name" value="METHYLTRANSFERASE"/>
    <property type="match status" value="1"/>
</dbReference>
<dbReference type="InterPro" id="IPR010233">
    <property type="entry name" value="UbiG_MeTrfase"/>
</dbReference>
<dbReference type="NCBIfam" id="TIGR01983">
    <property type="entry name" value="UbiG"/>
    <property type="match status" value="1"/>
</dbReference>
<evidence type="ECO:0000256" key="3">
    <source>
        <dbReference type="ARBA" id="ARBA00022688"/>
    </source>
</evidence>
<dbReference type="RefSeq" id="WP_091334534.1">
    <property type="nucleotide sequence ID" value="NZ_FNOW01000036.1"/>
</dbReference>
<evidence type="ECO:0000313" key="7">
    <source>
        <dbReference type="EMBL" id="SDY18192.1"/>
    </source>
</evidence>
<evidence type="ECO:0000259" key="6">
    <source>
        <dbReference type="Pfam" id="PF08241"/>
    </source>
</evidence>
<evidence type="ECO:0000256" key="1">
    <source>
        <dbReference type="ARBA" id="ARBA00022603"/>
    </source>
</evidence>
<keyword evidence="4 5" id="KW-0949">S-adenosyl-L-methionine</keyword>
<comment type="function">
    <text evidence="5">O-methyltransferase that catalyzes the 2 O-methylation steps in the ubiquinone biosynthetic pathway.</text>
</comment>
<dbReference type="Pfam" id="PF08241">
    <property type="entry name" value="Methyltransf_11"/>
    <property type="match status" value="1"/>
</dbReference>
<dbReference type="HAMAP" id="MF_00472">
    <property type="entry name" value="UbiG"/>
    <property type="match status" value="1"/>
</dbReference>
<evidence type="ECO:0000313" key="8">
    <source>
        <dbReference type="Proteomes" id="UP000198672"/>
    </source>
</evidence>
<dbReference type="GO" id="GO:0061542">
    <property type="term" value="F:3-demethylubiquinol 3-O-methyltransferase activity"/>
    <property type="evidence" value="ECO:0007669"/>
    <property type="project" value="UniProtKB-UniRule"/>
</dbReference>
<dbReference type="OrthoDB" id="9801538at2"/>
<keyword evidence="3 5" id="KW-0831">Ubiquinone biosynthesis</keyword>
<feature type="binding site" evidence="5">
    <location>
        <position position="95"/>
    </location>
    <ligand>
        <name>S-adenosyl-L-methionine</name>
        <dbReference type="ChEBI" id="CHEBI:59789"/>
    </ligand>
</feature>
<dbReference type="EC" id="2.1.1.64" evidence="5"/>
<name>A0A1H3HRY4_ALLWA</name>
<dbReference type="EMBL" id="FNOW01000036">
    <property type="protein sequence ID" value="SDY18192.1"/>
    <property type="molecule type" value="Genomic_DNA"/>
</dbReference>
<keyword evidence="8" id="KW-1185">Reference proteome</keyword>
<organism evidence="7 8">
    <name type="scientific">Allochromatium warmingii</name>
    <name type="common">Chromatium warmingii</name>
    <dbReference type="NCBI Taxonomy" id="61595"/>
    <lineage>
        <taxon>Bacteria</taxon>
        <taxon>Pseudomonadati</taxon>
        <taxon>Pseudomonadota</taxon>
        <taxon>Gammaproteobacteria</taxon>
        <taxon>Chromatiales</taxon>
        <taxon>Chromatiaceae</taxon>
        <taxon>Allochromatium</taxon>
    </lineage>
</organism>
<evidence type="ECO:0000256" key="2">
    <source>
        <dbReference type="ARBA" id="ARBA00022679"/>
    </source>
</evidence>
<feature type="binding site" evidence="5">
    <location>
        <position position="74"/>
    </location>
    <ligand>
        <name>S-adenosyl-L-methionine</name>
        <dbReference type="ChEBI" id="CHEBI:59789"/>
    </ligand>
</feature>
<sequence length="250" mass="28596">MTTDHLSAPSIDPAEVAYFERLAHRWWDTEGPFWPLHRLNAFRVDYIRDQLCRALERDPDITLPFAGLRVLDIGCGGGILSEAVTRLGAQVTGIDITDKNLRVARMHAQQSELDINYRLASVEQLAEEGVQFDVVLNMEVVEHVEHLPDFLAHCAQLVRPSGLMIVSSINRTPAAWVMAIWGAELILRWLPRGTHHYHKLVRPTEVAAGLGDAYQLRHITGVRVNPFNRVFSYTRWLVVNYMQVWQRRDV</sequence>
<comment type="pathway">
    <text evidence="5">Cofactor biosynthesis; ubiquinone biosynthesis.</text>
</comment>
<comment type="catalytic activity">
    <reaction evidence="5">
        <text>a 3-demethylubiquinol + S-adenosyl-L-methionine = a ubiquinol + S-adenosyl-L-homocysteine + H(+)</text>
        <dbReference type="Rhea" id="RHEA:44380"/>
        <dbReference type="Rhea" id="RHEA-COMP:9566"/>
        <dbReference type="Rhea" id="RHEA-COMP:10914"/>
        <dbReference type="ChEBI" id="CHEBI:15378"/>
        <dbReference type="ChEBI" id="CHEBI:17976"/>
        <dbReference type="ChEBI" id="CHEBI:57856"/>
        <dbReference type="ChEBI" id="CHEBI:59789"/>
        <dbReference type="ChEBI" id="CHEBI:84422"/>
        <dbReference type="EC" id="2.1.1.64"/>
    </reaction>
</comment>
<proteinExistence type="inferred from homology"/>
<dbReference type="GO" id="GO:0010420">
    <property type="term" value="F:polyprenyldihydroxybenzoate methyltransferase activity"/>
    <property type="evidence" value="ECO:0007669"/>
    <property type="project" value="InterPro"/>
</dbReference>
<dbReference type="Gene3D" id="3.40.50.150">
    <property type="entry name" value="Vaccinia Virus protein VP39"/>
    <property type="match status" value="1"/>
</dbReference>